<proteinExistence type="predicted"/>
<dbReference type="RefSeq" id="WP_073992904.1">
    <property type="nucleotide sequence ID" value="NZ_FQYT01000005.1"/>
</dbReference>
<organism evidence="1 2">
    <name type="scientific">Parasporobacterium paucivorans DSM 15970</name>
    <dbReference type="NCBI Taxonomy" id="1122934"/>
    <lineage>
        <taxon>Bacteria</taxon>
        <taxon>Bacillati</taxon>
        <taxon>Bacillota</taxon>
        <taxon>Clostridia</taxon>
        <taxon>Lachnospirales</taxon>
        <taxon>Lachnospiraceae</taxon>
        <taxon>Parasporobacterium</taxon>
    </lineage>
</organism>
<evidence type="ECO:0000313" key="1">
    <source>
        <dbReference type="EMBL" id="SHI66455.1"/>
    </source>
</evidence>
<gene>
    <name evidence="1" type="ORF">SAMN02745691_00632</name>
</gene>
<sequence length="129" mass="14781">MDFITESADIFENILTFDDYLQDPAKQDFAIGLITEGINFVAVKKEQGYSFYPSRFIGYKNNSYDAHTKYNREARDTGPAISQILKHNPNPSQDLETEYMNFCKELGFTAKSKGAGGVERKFWITRIET</sequence>
<dbReference type="Proteomes" id="UP000184342">
    <property type="component" value="Unassembled WGS sequence"/>
</dbReference>
<evidence type="ECO:0000313" key="2">
    <source>
        <dbReference type="Proteomes" id="UP000184342"/>
    </source>
</evidence>
<dbReference type="STRING" id="1122934.SAMN02745691_00632"/>
<dbReference type="AlphaFoldDB" id="A0A1M6CZG0"/>
<dbReference type="EMBL" id="FQYT01000005">
    <property type="protein sequence ID" value="SHI66455.1"/>
    <property type="molecule type" value="Genomic_DNA"/>
</dbReference>
<name>A0A1M6CZG0_9FIRM</name>
<accession>A0A1M6CZG0</accession>
<reference evidence="1 2" key="1">
    <citation type="submission" date="2016-11" db="EMBL/GenBank/DDBJ databases">
        <authorList>
            <person name="Jaros S."/>
            <person name="Januszkiewicz K."/>
            <person name="Wedrychowicz H."/>
        </authorList>
    </citation>
    <scope>NUCLEOTIDE SEQUENCE [LARGE SCALE GENOMIC DNA]</scope>
    <source>
        <strain evidence="1 2">DSM 15970</strain>
    </source>
</reference>
<keyword evidence="2" id="KW-1185">Reference proteome</keyword>
<dbReference type="OrthoDB" id="5678128at2"/>
<protein>
    <submittedName>
        <fullName evidence="1">Uncharacterized protein</fullName>
    </submittedName>
</protein>